<evidence type="ECO:0000259" key="2">
    <source>
        <dbReference type="Pfam" id="PF04151"/>
    </source>
</evidence>
<evidence type="ECO:0000313" key="3">
    <source>
        <dbReference type="EMBL" id="QED29738.1"/>
    </source>
</evidence>
<feature type="signal peptide" evidence="1">
    <location>
        <begin position="1"/>
        <end position="19"/>
    </location>
</feature>
<dbReference type="KEGG" id="bbae:FRD01_21380"/>
<accession>A0A5B8XXM4</accession>
<evidence type="ECO:0000313" key="4">
    <source>
        <dbReference type="Proteomes" id="UP000321595"/>
    </source>
</evidence>
<organism evidence="3 4">
    <name type="scientific">Microvenator marinus</name>
    <dbReference type="NCBI Taxonomy" id="2600177"/>
    <lineage>
        <taxon>Bacteria</taxon>
        <taxon>Deltaproteobacteria</taxon>
        <taxon>Bradymonadales</taxon>
        <taxon>Microvenatoraceae</taxon>
        <taxon>Microvenator</taxon>
    </lineage>
</organism>
<dbReference type="EMBL" id="CP042467">
    <property type="protein sequence ID" value="QED29738.1"/>
    <property type="molecule type" value="Genomic_DNA"/>
</dbReference>
<evidence type="ECO:0000256" key="1">
    <source>
        <dbReference type="SAM" id="SignalP"/>
    </source>
</evidence>
<sequence>MTRALVILLMMMVAVPALANARDPDGSRMQAAELKLGKSDSDRLSPPRDAVDWRFFRVKEAGNYTIDVSGKSDSGIKLQLSTATGKSIATESSKGGRASISRKLSPGLYYFAVSATGATEYRVSVR</sequence>
<keyword evidence="1" id="KW-0732">Signal</keyword>
<dbReference type="RefSeq" id="WP_146962971.1">
    <property type="nucleotide sequence ID" value="NZ_CP042467.1"/>
</dbReference>
<feature type="domain" description="Peptidase C-terminal archaeal/bacterial" evidence="2">
    <location>
        <begin position="51"/>
        <end position="115"/>
    </location>
</feature>
<dbReference type="OrthoDB" id="5517852at2"/>
<dbReference type="Pfam" id="PF04151">
    <property type="entry name" value="PPC"/>
    <property type="match status" value="1"/>
</dbReference>
<gene>
    <name evidence="3" type="ORF">FRD01_21380</name>
</gene>
<keyword evidence="4" id="KW-1185">Reference proteome</keyword>
<feature type="chain" id="PRO_5022782939" description="Peptidase C-terminal archaeal/bacterial domain-containing protein" evidence="1">
    <location>
        <begin position="20"/>
        <end position="126"/>
    </location>
</feature>
<dbReference type="Proteomes" id="UP000321595">
    <property type="component" value="Chromosome"/>
</dbReference>
<protein>
    <recommendedName>
        <fullName evidence="2">Peptidase C-terminal archaeal/bacterial domain-containing protein</fullName>
    </recommendedName>
</protein>
<dbReference type="InterPro" id="IPR007280">
    <property type="entry name" value="Peptidase_C_arc/bac"/>
</dbReference>
<dbReference type="AlphaFoldDB" id="A0A5B8XXM4"/>
<name>A0A5B8XXM4_9DELT</name>
<proteinExistence type="predicted"/>
<dbReference type="SUPFAM" id="SSF89260">
    <property type="entry name" value="Collagen-binding domain"/>
    <property type="match status" value="1"/>
</dbReference>
<dbReference type="Gene3D" id="2.60.120.380">
    <property type="match status" value="1"/>
</dbReference>
<reference evidence="3 4" key="1">
    <citation type="submission" date="2019-08" db="EMBL/GenBank/DDBJ databases">
        <authorList>
            <person name="Liang Q."/>
        </authorList>
    </citation>
    <scope>NUCLEOTIDE SEQUENCE [LARGE SCALE GENOMIC DNA]</scope>
    <source>
        <strain evidence="3 4">V1718</strain>
    </source>
</reference>